<evidence type="ECO:0000256" key="1">
    <source>
        <dbReference type="SAM" id="MobiDB-lite"/>
    </source>
</evidence>
<dbReference type="AlphaFoldDB" id="F8NMW0"/>
<feature type="region of interest" description="Disordered" evidence="1">
    <location>
        <begin position="1"/>
        <end position="76"/>
    </location>
</feature>
<dbReference type="RefSeq" id="XP_007316026.1">
    <property type="nucleotide sequence ID" value="XM_007315964.1"/>
</dbReference>
<name>F8NMW0_SERL9</name>
<reference evidence="2" key="1">
    <citation type="submission" date="2011-04" db="EMBL/GenBank/DDBJ databases">
        <title>Evolution of plant cell wall degrading machinery underlies the functional diversity of forest fungi.</title>
        <authorList>
            <consortium name="US DOE Joint Genome Institute (JGI-PGF)"/>
            <person name="Eastwood D.C."/>
            <person name="Floudas D."/>
            <person name="Binder M."/>
            <person name="Majcherczyk A."/>
            <person name="Schneider P."/>
            <person name="Aerts A."/>
            <person name="Asiegbu F.O."/>
            <person name="Baker S.E."/>
            <person name="Barry K."/>
            <person name="Bendiksby M."/>
            <person name="Blumentritt M."/>
            <person name="Coutinho P.M."/>
            <person name="Cullen D."/>
            <person name="Cullen D."/>
            <person name="Gathman A."/>
            <person name="Goodell B."/>
            <person name="Henrissat B."/>
            <person name="Ihrmark K."/>
            <person name="Kauserud H."/>
            <person name="Kohler A."/>
            <person name="LaButti K."/>
            <person name="Lapidus A."/>
            <person name="Lavin J.L."/>
            <person name="Lee Y.-H."/>
            <person name="Lindquist E."/>
            <person name="Lilly W."/>
            <person name="Lucas S."/>
            <person name="Morin E."/>
            <person name="Murat C."/>
            <person name="Oguiza J.A."/>
            <person name="Park J."/>
            <person name="Pisabarro A.G."/>
            <person name="Riley R."/>
            <person name="Rosling A."/>
            <person name="Salamov A."/>
            <person name="Schmidt O."/>
            <person name="Schmutz J."/>
            <person name="Skrede I."/>
            <person name="Stenlid J."/>
            <person name="Wiebenga A."/>
            <person name="Xie X."/>
            <person name="Kues U."/>
            <person name="Hibbett D.S."/>
            <person name="Hoffmeister D."/>
            <person name="Hogberg N."/>
            <person name="Martin F."/>
            <person name="Grigoriev I.V."/>
            <person name="Watkinson S.C."/>
        </authorList>
    </citation>
    <scope>NUCLEOTIDE SEQUENCE</scope>
    <source>
        <strain evidence="2">S7.9</strain>
    </source>
</reference>
<proteinExistence type="predicted"/>
<feature type="compositionally biased region" description="Polar residues" evidence="1">
    <location>
        <begin position="25"/>
        <end position="35"/>
    </location>
</feature>
<accession>F8NMW0</accession>
<dbReference type="Proteomes" id="UP000008064">
    <property type="component" value="Unassembled WGS sequence"/>
</dbReference>
<dbReference type="GeneID" id="18818334"/>
<gene>
    <name evidence="2" type="ORF">SERLADRAFT_462237</name>
</gene>
<dbReference type="EMBL" id="GL945431">
    <property type="protein sequence ID" value="EGO27935.1"/>
    <property type="molecule type" value="Genomic_DNA"/>
</dbReference>
<evidence type="ECO:0000313" key="2">
    <source>
        <dbReference type="EMBL" id="EGO27935.1"/>
    </source>
</evidence>
<feature type="non-terminal residue" evidence="2">
    <location>
        <position position="76"/>
    </location>
</feature>
<dbReference type="HOGENOM" id="CLU_2661390_0_0_1"/>
<organism>
    <name type="scientific">Serpula lacrymans var. lacrymans (strain S7.9)</name>
    <name type="common">Dry rot fungus</name>
    <dbReference type="NCBI Taxonomy" id="578457"/>
    <lineage>
        <taxon>Eukaryota</taxon>
        <taxon>Fungi</taxon>
        <taxon>Dikarya</taxon>
        <taxon>Basidiomycota</taxon>
        <taxon>Agaricomycotina</taxon>
        <taxon>Agaricomycetes</taxon>
        <taxon>Agaricomycetidae</taxon>
        <taxon>Boletales</taxon>
        <taxon>Coniophorineae</taxon>
        <taxon>Serpulaceae</taxon>
        <taxon>Serpula</taxon>
    </lineage>
</organism>
<protein>
    <submittedName>
        <fullName evidence="2">Uncharacterized protein</fullName>
    </submittedName>
</protein>
<sequence>MGLLRSSFGAVEFSSNCPTGDRRSSTLPVASSTLGSGPLYPARVQPRWTTRFCPGRQTPVSVQSPRDRKLASSRLI</sequence>
<dbReference type="KEGG" id="sla:SERLADRAFT_462237"/>